<reference evidence="1" key="1">
    <citation type="submission" date="2018-05" db="EMBL/GenBank/DDBJ databases">
        <authorList>
            <person name="Lanie J.A."/>
            <person name="Ng W.-L."/>
            <person name="Kazmierczak K.M."/>
            <person name="Andrzejewski T.M."/>
            <person name="Davidsen T.M."/>
            <person name="Wayne K.J."/>
            <person name="Tettelin H."/>
            <person name="Glass J.I."/>
            <person name="Rusch D."/>
            <person name="Podicherti R."/>
            <person name="Tsui H.-C.T."/>
            <person name="Winkler M.E."/>
        </authorList>
    </citation>
    <scope>NUCLEOTIDE SEQUENCE</scope>
</reference>
<dbReference type="InterPro" id="IPR031042">
    <property type="entry name" value="Glyco_TIGR04440"/>
</dbReference>
<evidence type="ECO:0000313" key="1">
    <source>
        <dbReference type="EMBL" id="SVE25302.1"/>
    </source>
</evidence>
<accession>A0A383BZG2</accession>
<feature type="non-terminal residue" evidence="1">
    <location>
        <position position="160"/>
    </location>
</feature>
<dbReference type="NCBIfam" id="TIGR04440">
    <property type="entry name" value="glyco_TIGR04440"/>
    <property type="match status" value="1"/>
</dbReference>
<organism evidence="1">
    <name type="scientific">marine metagenome</name>
    <dbReference type="NCBI Taxonomy" id="408172"/>
    <lineage>
        <taxon>unclassified sequences</taxon>
        <taxon>metagenomes</taxon>
        <taxon>ecological metagenomes</taxon>
    </lineage>
</organism>
<protein>
    <recommendedName>
        <fullName evidence="2">Glycosyltransferase 2-like domain-containing protein</fullName>
    </recommendedName>
</protein>
<dbReference type="AlphaFoldDB" id="A0A383BZG2"/>
<sequence>MVAIIVPTMNRSNFVRRLLYYYSNCLIDNTVYIADSSDDEFHIKVIKEAITDVSHNLNVVYEHYPKTNIEEAKRLILGQVTEKYASYCGDDDFLVPSTLKKCAIFLDNNQDYSNCHGIGVCFKMKDDPLCGDIQTAWEYRLLGNESDDPHIRVYDFLSNY</sequence>
<dbReference type="EMBL" id="UINC01204532">
    <property type="protein sequence ID" value="SVE25302.1"/>
    <property type="molecule type" value="Genomic_DNA"/>
</dbReference>
<evidence type="ECO:0008006" key="2">
    <source>
        <dbReference type="Google" id="ProtNLM"/>
    </source>
</evidence>
<gene>
    <name evidence="1" type="ORF">METZ01_LOCUS478156</name>
</gene>
<dbReference type="SUPFAM" id="SSF53448">
    <property type="entry name" value="Nucleotide-diphospho-sugar transferases"/>
    <property type="match status" value="1"/>
</dbReference>
<name>A0A383BZG2_9ZZZZ</name>
<dbReference type="InterPro" id="IPR029044">
    <property type="entry name" value="Nucleotide-diphossugar_trans"/>
</dbReference>
<proteinExistence type="predicted"/>
<dbReference type="Gene3D" id="3.90.550.10">
    <property type="entry name" value="Spore Coat Polysaccharide Biosynthesis Protein SpsA, Chain A"/>
    <property type="match status" value="1"/>
</dbReference>